<name>A0ACB8R1Y6_9AGAM</name>
<dbReference type="Proteomes" id="UP000814033">
    <property type="component" value="Unassembled WGS sequence"/>
</dbReference>
<gene>
    <name evidence="1" type="ORF">FA95DRAFT_1568004</name>
</gene>
<sequence>MTPLVPRRCLCTPACTRGHERHHFRPVMRHRARAQWQAVYVPVLQCVLLHATPEDYTRVWACASGKGMWCGCGGTKGAPGTRERVAGARECVENACGPREVDAEAEGLQEYCERAHHYLLVRAGIQRGDGLRRR</sequence>
<accession>A0ACB8R1Y6</accession>
<protein>
    <submittedName>
        <fullName evidence="1">Uncharacterized protein</fullName>
    </submittedName>
</protein>
<comment type="caution">
    <text evidence="1">The sequence shown here is derived from an EMBL/GenBank/DDBJ whole genome shotgun (WGS) entry which is preliminary data.</text>
</comment>
<evidence type="ECO:0000313" key="1">
    <source>
        <dbReference type="EMBL" id="KAI0037887.1"/>
    </source>
</evidence>
<reference evidence="1" key="2">
    <citation type="journal article" date="2022" name="New Phytol.">
        <title>Evolutionary transition to the ectomycorrhizal habit in the genomes of a hyperdiverse lineage of mushroom-forming fungi.</title>
        <authorList>
            <person name="Looney B."/>
            <person name="Miyauchi S."/>
            <person name="Morin E."/>
            <person name="Drula E."/>
            <person name="Courty P.E."/>
            <person name="Kohler A."/>
            <person name="Kuo A."/>
            <person name="LaButti K."/>
            <person name="Pangilinan J."/>
            <person name="Lipzen A."/>
            <person name="Riley R."/>
            <person name="Andreopoulos W."/>
            <person name="He G."/>
            <person name="Johnson J."/>
            <person name="Nolan M."/>
            <person name="Tritt A."/>
            <person name="Barry K.W."/>
            <person name="Grigoriev I.V."/>
            <person name="Nagy L.G."/>
            <person name="Hibbett D."/>
            <person name="Henrissat B."/>
            <person name="Matheny P.B."/>
            <person name="Labbe J."/>
            <person name="Martin F.M."/>
        </authorList>
    </citation>
    <scope>NUCLEOTIDE SEQUENCE</scope>
    <source>
        <strain evidence="1">FP105234-sp</strain>
    </source>
</reference>
<proteinExistence type="predicted"/>
<dbReference type="EMBL" id="MU276673">
    <property type="protein sequence ID" value="KAI0037887.1"/>
    <property type="molecule type" value="Genomic_DNA"/>
</dbReference>
<keyword evidence="2" id="KW-1185">Reference proteome</keyword>
<reference evidence="1" key="1">
    <citation type="submission" date="2021-02" db="EMBL/GenBank/DDBJ databases">
        <authorList>
            <consortium name="DOE Joint Genome Institute"/>
            <person name="Ahrendt S."/>
            <person name="Looney B.P."/>
            <person name="Miyauchi S."/>
            <person name="Morin E."/>
            <person name="Drula E."/>
            <person name="Courty P.E."/>
            <person name="Chicoki N."/>
            <person name="Fauchery L."/>
            <person name="Kohler A."/>
            <person name="Kuo A."/>
            <person name="Labutti K."/>
            <person name="Pangilinan J."/>
            <person name="Lipzen A."/>
            <person name="Riley R."/>
            <person name="Andreopoulos W."/>
            <person name="He G."/>
            <person name="Johnson J."/>
            <person name="Barry K.W."/>
            <person name="Grigoriev I.V."/>
            <person name="Nagy L."/>
            <person name="Hibbett D."/>
            <person name="Henrissat B."/>
            <person name="Matheny P.B."/>
            <person name="Labbe J."/>
            <person name="Martin F."/>
        </authorList>
    </citation>
    <scope>NUCLEOTIDE SEQUENCE</scope>
    <source>
        <strain evidence="1">FP105234-sp</strain>
    </source>
</reference>
<organism evidence="1 2">
    <name type="scientific">Auriscalpium vulgare</name>
    <dbReference type="NCBI Taxonomy" id="40419"/>
    <lineage>
        <taxon>Eukaryota</taxon>
        <taxon>Fungi</taxon>
        <taxon>Dikarya</taxon>
        <taxon>Basidiomycota</taxon>
        <taxon>Agaricomycotina</taxon>
        <taxon>Agaricomycetes</taxon>
        <taxon>Russulales</taxon>
        <taxon>Auriscalpiaceae</taxon>
        <taxon>Auriscalpium</taxon>
    </lineage>
</organism>
<evidence type="ECO:0000313" key="2">
    <source>
        <dbReference type="Proteomes" id="UP000814033"/>
    </source>
</evidence>